<evidence type="ECO:0000256" key="3">
    <source>
        <dbReference type="SAM" id="MobiDB-lite"/>
    </source>
</evidence>
<dbReference type="OMA" id="IMGMAFD"/>
<dbReference type="InterPro" id="IPR034164">
    <property type="entry name" value="Pepsin-like_dom"/>
</dbReference>
<evidence type="ECO:0000256" key="2">
    <source>
        <dbReference type="ARBA" id="ARBA00022750"/>
    </source>
</evidence>
<keyword evidence="2" id="KW-0064">Aspartyl protease</keyword>
<dbReference type="PANTHER" id="PTHR47966">
    <property type="entry name" value="BETA-SITE APP-CLEAVING ENZYME, ISOFORM A-RELATED"/>
    <property type="match status" value="1"/>
</dbReference>
<feature type="domain" description="Peptidase A1" evidence="5">
    <location>
        <begin position="1"/>
        <end position="325"/>
    </location>
</feature>
<dbReference type="PANTHER" id="PTHR47966:SF51">
    <property type="entry name" value="BETA-SITE APP-CLEAVING ENZYME, ISOFORM A-RELATED"/>
    <property type="match status" value="1"/>
</dbReference>
<evidence type="ECO:0000256" key="4">
    <source>
        <dbReference type="SAM" id="Phobius"/>
    </source>
</evidence>
<accession>A0A1M2VBR9</accession>
<dbReference type="Pfam" id="PF00026">
    <property type="entry name" value="Asp"/>
    <property type="match status" value="1"/>
</dbReference>
<organism evidence="6 7">
    <name type="scientific">Trametes pubescens</name>
    <name type="common">White-rot fungus</name>
    <dbReference type="NCBI Taxonomy" id="154538"/>
    <lineage>
        <taxon>Eukaryota</taxon>
        <taxon>Fungi</taxon>
        <taxon>Dikarya</taxon>
        <taxon>Basidiomycota</taxon>
        <taxon>Agaricomycotina</taxon>
        <taxon>Agaricomycetes</taxon>
        <taxon>Polyporales</taxon>
        <taxon>Polyporaceae</taxon>
        <taxon>Trametes</taxon>
    </lineage>
</organism>
<dbReference type="CDD" id="cd05471">
    <property type="entry name" value="pepsin_like"/>
    <property type="match status" value="1"/>
</dbReference>
<dbReference type="OrthoDB" id="771136at2759"/>
<evidence type="ECO:0000259" key="5">
    <source>
        <dbReference type="PROSITE" id="PS51767"/>
    </source>
</evidence>
<dbReference type="InterPro" id="IPR001969">
    <property type="entry name" value="Aspartic_peptidase_AS"/>
</dbReference>
<reference evidence="6 7" key="1">
    <citation type="submission" date="2016-10" db="EMBL/GenBank/DDBJ databases">
        <title>Genome sequence of the basidiomycete white-rot fungus Trametes pubescens.</title>
        <authorList>
            <person name="Makela M.R."/>
            <person name="Granchi Z."/>
            <person name="Peng M."/>
            <person name="De Vries R.P."/>
            <person name="Grigoriev I."/>
            <person name="Riley R."/>
            <person name="Hilden K."/>
        </authorList>
    </citation>
    <scope>NUCLEOTIDE SEQUENCE [LARGE SCALE GENOMIC DNA]</scope>
    <source>
        <strain evidence="6 7">FBCC735</strain>
    </source>
</reference>
<dbReference type="InterPro" id="IPR033121">
    <property type="entry name" value="PEPTIDASE_A1"/>
</dbReference>
<dbReference type="Proteomes" id="UP000184267">
    <property type="component" value="Unassembled WGS sequence"/>
</dbReference>
<keyword evidence="4" id="KW-1133">Transmembrane helix</keyword>
<comment type="caution">
    <text evidence="6">The sequence shown here is derived from an EMBL/GenBank/DDBJ whole genome shotgun (WGS) entry which is preliminary data.</text>
</comment>
<dbReference type="GO" id="GO:0006508">
    <property type="term" value="P:proteolysis"/>
    <property type="evidence" value="ECO:0007669"/>
    <property type="project" value="InterPro"/>
</dbReference>
<name>A0A1M2VBR9_TRAPU</name>
<proteinExistence type="inferred from homology"/>
<dbReference type="GO" id="GO:0004190">
    <property type="term" value="F:aspartic-type endopeptidase activity"/>
    <property type="evidence" value="ECO:0007669"/>
    <property type="project" value="UniProtKB-KW"/>
</dbReference>
<comment type="similarity">
    <text evidence="1">Belongs to the peptidase A1 family.</text>
</comment>
<gene>
    <name evidence="6" type="ORF">TRAPUB_4104</name>
</gene>
<evidence type="ECO:0000313" key="6">
    <source>
        <dbReference type="EMBL" id="OJT05039.1"/>
    </source>
</evidence>
<dbReference type="InterPro" id="IPR001461">
    <property type="entry name" value="Aspartic_peptidase_A1"/>
</dbReference>
<protein>
    <recommendedName>
        <fullName evidence="5">Peptidase A1 domain-containing protein</fullName>
    </recommendedName>
</protein>
<dbReference type="PROSITE" id="PS51767">
    <property type="entry name" value="PEPTIDASE_A1"/>
    <property type="match status" value="1"/>
</dbReference>
<evidence type="ECO:0000256" key="1">
    <source>
        <dbReference type="ARBA" id="ARBA00007447"/>
    </source>
</evidence>
<dbReference type="PROSITE" id="PS00141">
    <property type="entry name" value="ASP_PROTEASE"/>
    <property type="match status" value="1"/>
</dbReference>
<keyword evidence="2" id="KW-0378">Hydrolase</keyword>
<dbReference type="SUPFAM" id="SSF50630">
    <property type="entry name" value="Acid proteases"/>
    <property type="match status" value="1"/>
</dbReference>
<evidence type="ECO:0000313" key="7">
    <source>
        <dbReference type="Proteomes" id="UP000184267"/>
    </source>
</evidence>
<dbReference type="STRING" id="154538.A0A1M2VBR9"/>
<keyword evidence="4" id="KW-0812">Transmembrane</keyword>
<keyword evidence="4" id="KW-0472">Membrane</keyword>
<dbReference type="AlphaFoldDB" id="A0A1M2VBR9"/>
<dbReference type="EMBL" id="MNAD01001491">
    <property type="protein sequence ID" value="OJT05039.1"/>
    <property type="molecule type" value="Genomic_DNA"/>
</dbReference>
<keyword evidence="7" id="KW-1185">Reference proteome</keyword>
<dbReference type="InterPro" id="IPR021109">
    <property type="entry name" value="Peptidase_aspartic_dom_sf"/>
</dbReference>
<sequence>MVLDFTVLLDTGSTDLWVNSKGLELMLTNTTDLPMTESYGRGEVHGTLQFAELRVGEYVVPSQAFVNATQVLDFGVAVDGIMGMAFDVSFIFAGISTAWGRESASILGRSFITNLFAQNSSLPNNFDVSLGREDAVEDGSGTFVISNHAPSFVDVTEAPKIPRIGTDRWTFAVDGMRVNGESVPFNKSSVAGAPDGKLVALLDTGFSFPPLPRAAVDAIYNTIPGSVFSVSDNAYYVPCNSTTMLSFFLGGQEYPVHPLDLTFPFTGTVPNKNGVQTNVTLCLGTYQPITLDPTAFAGFDLALGDAFLRNVYASFDYGDLNPWTDTQGTPFVQMVPTTDSRTAVAEFFDERGATLAGLPPAIDPTEYFRLWAAASSSSTSSDSESEDIAVSGALSTDDDTGNSSSGWDKTFRTAVVALLGANLAIGLVLLGVTVTMCVRAKKERNVGSRYVPVRFKDAEATGHDAEYGTPRYGSD</sequence>
<feature type="region of interest" description="Disordered" evidence="3">
    <location>
        <begin position="378"/>
        <end position="405"/>
    </location>
</feature>
<feature type="transmembrane region" description="Helical" evidence="4">
    <location>
        <begin position="414"/>
        <end position="438"/>
    </location>
</feature>
<keyword evidence="2" id="KW-0645">Protease</keyword>
<dbReference type="Gene3D" id="2.40.70.10">
    <property type="entry name" value="Acid Proteases"/>
    <property type="match status" value="2"/>
</dbReference>